<evidence type="ECO:0000313" key="2">
    <source>
        <dbReference type="EMBL" id="KYN30590.1"/>
    </source>
</evidence>
<keyword evidence="3" id="KW-1185">Reference proteome</keyword>
<protein>
    <recommendedName>
        <fullName evidence="1">HAT C-terminal dimerisation domain-containing protein</fullName>
    </recommendedName>
</protein>
<dbReference type="AlphaFoldDB" id="A0A195EQN5"/>
<feature type="domain" description="HAT C-terminal dimerisation" evidence="1">
    <location>
        <begin position="8"/>
        <end position="50"/>
    </location>
</feature>
<dbReference type="Pfam" id="PF05699">
    <property type="entry name" value="Dimer_Tnp_hAT"/>
    <property type="match status" value="1"/>
</dbReference>
<gene>
    <name evidence="2" type="ORF">ALC56_15286</name>
</gene>
<dbReference type="EMBL" id="KQ982021">
    <property type="protein sequence ID" value="KYN30590.1"/>
    <property type="molecule type" value="Genomic_DNA"/>
</dbReference>
<dbReference type="GO" id="GO:0046983">
    <property type="term" value="F:protein dimerization activity"/>
    <property type="evidence" value="ECO:0007669"/>
    <property type="project" value="InterPro"/>
</dbReference>
<evidence type="ECO:0000313" key="3">
    <source>
        <dbReference type="Proteomes" id="UP000078541"/>
    </source>
</evidence>
<proteinExistence type="predicted"/>
<reference evidence="2 3" key="1">
    <citation type="submission" date="2016-03" db="EMBL/GenBank/DDBJ databases">
        <title>Trachymyrmex septentrionalis WGS genome.</title>
        <authorList>
            <person name="Nygaard S."/>
            <person name="Hu H."/>
            <person name="Boomsma J."/>
            <person name="Zhang G."/>
        </authorList>
    </citation>
    <scope>NUCLEOTIDE SEQUENCE [LARGE SCALE GENOMIC DNA]</scope>
    <source>
        <strain evidence="2">Tsep2-gDNA-1</strain>
        <tissue evidence="2">Whole body</tissue>
    </source>
</reference>
<dbReference type="InterPro" id="IPR008906">
    <property type="entry name" value="HATC_C_dom"/>
</dbReference>
<evidence type="ECO:0000259" key="1">
    <source>
        <dbReference type="Pfam" id="PF05699"/>
    </source>
</evidence>
<dbReference type="Proteomes" id="UP000078541">
    <property type="component" value="Unassembled WGS sequence"/>
</dbReference>
<accession>A0A195EQN5</accession>
<name>A0A195EQN5_9HYME</name>
<sequence length="78" mass="9189">MIFSLEIFLNLAIVLQILLIALISVATAETFFSKLKIIKKTRNDEAPKEIKKDMQHCFQKWEKRWIKCILSKGKYFQG</sequence>
<organism evidence="2 3">
    <name type="scientific">Trachymyrmex septentrionalis</name>
    <dbReference type="NCBI Taxonomy" id="34720"/>
    <lineage>
        <taxon>Eukaryota</taxon>
        <taxon>Metazoa</taxon>
        <taxon>Ecdysozoa</taxon>
        <taxon>Arthropoda</taxon>
        <taxon>Hexapoda</taxon>
        <taxon>Insecta</taxon>
        <taxon>Pterygota</taxon>
        <taxon>Neoptera</taxon>
        <taxon>Endopterygota</taxon>
        <taxon>Hymenoptera</taxon>
        <taxon>Apocrita</taxon>
        <taxon>Aculeata</taxon>
        <taxon>Formicoidea</taxon>
        <taxon>Formicidae</taxon>
        <taxon>Myrmicinae</taxon>
        <taxon>Trachymyrmex</taxon>
    </lineage>
</organism>